<keyword evidence="4 13" id="KW-0573">Peptidoglycan synthesis</keyword>
<evidence type="ECO:0000256" key="11">
    <source>
        <dbReference type="ARBA" id="ARBA00076158"/>
    </source>
</evidence>
<comment type="PTM">
    <text evidence="13">Carboxylation is probably crucial for Mg(2+) binding and, consequently, for the gamma-phosphate positioning of ATP.</text>
</comment>
<dbReference type="InterPro" id="IPR005761">
    <property type="entry name" value="UDP-N-AcMur-Glu-dNH2Pim_ligase"/>
</dbReference>
<feature type="binding site" evidence="13">
    <location>
        <position position="160"/>
    </location>
    <ligand>
        <name>UDP-N-acetyl-alpha-D-muramoyl-L-alanyl-D-glutamate</name>
        <dbReference type="ChEBI" id="CHEBI:83900"/>
    </ligand>
</feature>
<dbReference type="GO" id="GO:0071555">
    <property type="term" value="P:cell wall organization"/>
    <property type="evidence" value="ECO:0007669"/>
    <property type="project" value="UniProtKB-KW"/>
</dbReference>
<evidence type="ECO:0000259" key="17">
    <source>
        <dbReference type="Pfam" id="PF08245"/>
    </source>
</evidence>
<evidence type="ECO:0000256" key="14">
    <source>
        <dbReference type="RuleBase" id="RU004135"/>
    </source>
</evidence>
<feature type="binding site" evidence="13">
    <location>
        <position position="34"/>
    </location>
    <ligand>
        <name>UDP-N-acetyl-alpha-D-muramoyl-L-alanyl-D-glutamate</name>
        <dbReference type="ChEBI" id="CHEBI:83900"/>
    </ligand>
</feature>
<dbReference type="RefSeq" id="WP_034414519.1">
    <property type="nucleotide sequence ID" value="NZ_JGVK01000027.1"/>
</dbReference>
<comment type="caution">
    <text evidence="13">Lacks conserved residue(s) required for the propagation of feature annotation.</text>
</comment>
<proteinExistence type="inferred from homology"/>
<dbReference type="InterPro" id="IPR000713">
    <property type="entry name" value="Mur_ligase_N"/>
</dbReference>
<dbReference type="Gene3D" id="3.40.1190.10">
    <property type="entry name" value="Mur-like, catalytic domain"/>
    <property type="match status" value="1"/>
</dbReference>
<feature type="binding site" evidence="13">
    <location>
        <position position="469"/>
    </location>
    <ligand>
        <name>meso-2,6-diaminopimelate</name>
        <dbReference type="ChEBI" id="CHEBI:57791"/>
    </ligand>
</feature>
<feature type="binding site" evidence="13">
    <location>
        <begin position="119"/>
        <end position="125"/>
    </location>
    <ligand>
        <name>ATP</name>
        <dbReference type="ChEBI" id="CHEBI:30616"/>
    </ligand>
</feature>
<dbReference type="EC" id="6.3.2.13" evidence="8 13"/>
<evidence type="ECO:0000256" key="10">
    <source>
        <dbReference type="ARBA" id="ARBA00075482"/>
    </source>
</evidence>
<keyword evidence="6 13" id="KW-0961">Cell wall biogenesis/degradation</keyword>
<gene>
    <name evidence="13 18" type="primary">murE</name>
    <name evidence="18" type="ORF">CF67_04120</name>
</gene>
<feature type="binding site" evidence="13">
    <location>
        <position position="32"/>
    </location>
    <ligand>
        <name>UDP-N-acetyl-alpha-D-muramoyl-L-alanyl-D-glutamate</name>
        <dbReference type="ChEBI" id="CHEBI:83900"/>
    </ligand>
</feature>
<dbReference type="GO" id="GO:0000287">
    <property type="term" value="F:magnesium ion binding"/>
    <property type="evidence" value="ECO:0007669"/>
    <property type="project" value="UniProtKB-UniRule"/>
</dbReference>
<evidence type="ECO:0000256" key="8">
    <source>
        <dbReference type="ARBA" id="ARBA00066633"/>
    </source>
</evidence>
<evidence type="ECO:0000256" key="4">
    <source>
        <dbReference type="ARBA" id="ARBA00022984"/>
    </source>
</evidence>
<dbReference type="GO" id="GO:0051301">
    <property type="term" value="P:cell division"/>
    <property type="evidence" value="ECO:0007669"/>
    <property type="project" value="UniProtKB-KW"/>
</dbReference>
<dbReference type="Gene3D" id="3.40.1390.10">
    <property type="entry name" value="MurE/MurF, N-terminal domain"/>
    <property type="match status" value="1"/>
</dbReference>
<dbReference type="SUPFAM" id="SSF53244">
    <property type="entry name" value="MurD-like peptide ligases, peptide-binding domain"/>
    <property type="match status" value="1"/>
</dbReference>
<dbReference type="GO" id="GO:0005737">
    <property type="term" value="C:cytoplasm"/>
    <property type="evidence" value="ECO:0007669"/>
    <property type="project" value="UniProtKB-SubCell"/>
</dbReference>
<dbReference type="PANTHER" id="PTHR23135">
    <property type="entry name" value="MUR LIGASE FAMILY MEMBER"/>
    <property type="match status" value="1"/>
</dbReference>
<evidence type="ECO:0000256" key="12">
    <source>
        <dbReference type="ARBA" id="ARBA00081560"/>
    </source>
</evidence>
<evidence type="ECO:0000259" key="16">
    <source>
        <dbReference type="Pfam" id="PF02875"/>
    </source>
</evidence>
<dbReference type="PANTHER" id="PTHR23135:SF4">
    <property type="entry name" value="UDP-N-ACETYLMURAMOYL-L-ALANYL-D-GLUTAMATE--2,6-DIAMINOPIMELATE LIGASE MURE HOMOLOG, CHLOROPLASTIC"/>
    <property type="match status" value="1"/>
</dbReference>
<dbReference type="STRING" id="1179155.CF67_04120"/>
<name>A0A084CMU3_9GAMM</name>
<dbReference type="Pfam" id="PF01225">
    <property type="entry name" value="Mur_ligase"/>
    <property type="match status" value="1"/>
</dbReference>
<dbReference type="SUPFAM" id="SSF63418">
    <property type="entry name" value="MurE/MurF N-terminal domain"/>
    <property type="match status" value="1"/>
</dbReference>
<keyword evidence="13 18" id="KW-0436">Ligase</keyword>
<evidence type="ECO:0000256" key="1">
    <source>
        <dbReference type="ARBA" id="ARBA00005898"/>
    </source>
</evidence>
<evidence type="ECO:0000256" key="2">
    <source>
        <dbReference type="ARBA" id="ARBA00022618"/>
    </source>
</evidence>
<feature type="modified residue" description="N6-carboxylysine" evidence="13">
    <location>
        <position position="228"/>
    </location>
</feature>
<keyword evidence="13" id="KW-0963">Cytoplasm</keyword>
<keyword evidence="13" id="KW-0067">ATP-binding</keyword>
<dbReference type="Proteomes" id="UP000053784">
    <property type="component" value="Unassembled WGS sequence"/>
</dbReference>
<dbReference type="GO" id="GO:0008765">
    <property type="term" value="F:UDP-N-acetylmuramoylalanyl-D-glutamate-2,6-diaminopimelate ligase activity"/>
    <property type="evidence" value="ECO:0007669"/>
    <property type="project" value="UniProtKB-UniRule"/>
</dbReference>
<dbReference type="Pfam" id="PF08245">
    <property type="entry name" value="Mur_ligase_M"/>
    <property type="match status" value="1"/>
</dbReference>
<dbReference type="HAMAP" id="MF_00208">
    <property type="entry name" value="MurE"/>
    <property type="match status" value="1"/>
</dbReference>
<sequence length="494" mass="54385">MASDITLAQLIFPWIKLSNTIFSDLPIQRLELDSRKIIQGDTFIALIGYVFDARRFIGHAISSGANIVLAQSCSQYAHGRIEYIADVPIIYIKNLNMHLSELAGRFYQNNSNTLIGVTGTNGKTTISQIIVQWLELLGKRAAVMGTIGNGFLDNLKKTANTTGNALEIQHILSDLEQQGAEYTALELSSHGLQEGRVGALKFSAGIFSNLSRDHLDYHANMREYAEAKFSLFSKHSCQQIIINADDKIGSSWLKRLPNALAVCLSTSPTTSSSVFTQLVEYSNSGIKISFSGKYGKGVLSAPFIGAFNASNLLLAFSCLLALGFDKKKLIESSSKLVPVIGRMELFQASGKAKVVVDYAHTPDALKKALIALRTHCSGHLWVILGCGGERDRGKRPIMAAIVEKRADKIVLTDDNPRGESPQLIIEDMLKGLKYPLLAYVEHHRYEAIRFALSQAKGKDIILLAGKGHEDYQVMANERIHYSDRESVRQLLGIN</sequence>
<dbReference type="InterPro" id="IPR013221">
    <property type="entry name" value="Mur_ligase_cen"/>
</dbReference>
<feature type="binding site" evidence="13">
    <location>
        <position position="188"/>
    </location>
    <ligand>
        <name>UDP-N-acetyl-alpha-D-muramoyl-L-alanyl-D-glutamate</name>
        <dbReference type="ChEBI" id="CHEBI:83900"/>
    </ligand>
</feature>
<dbReference type="FunFam" id="3.90.190.20:FF:000006">
    <property type="entry name" value="UDP-N-acetylmuramoyl-L-alanyl-D-glutamate--2,6-diaminopimelate ligase"/>
    <property type="match status" value="1"/>
</dbReference>
<feature type="binding site" evidence="13">
    <location>
        <position position="196"/>
    </location>
    <ligand>
        <name>UDP-N-acetyl-alpha-D-muramoyl-L-alanyl-D-glutamate</name>
        <dbReference type="ChEBI" id="CHEBI:83900"/>
    </ligand>
</feature>
<dbReference type="eggNOG" id="COG0769">
    <property type="taxonomic scope" value="Bacteria"/>
</dbReference>
<dbReference type="InterPro" id="IPR035911">
    <property type="entry name" value="MurE/MurF_N"/>
</dbReference>
<keyword evidence="13" id="KW-0547">Nucleotide-binding</keyword>
<dbReference type="UniPathway" id="UPA00219"/>
<feature type="binding site" evidence="13">
    <location>
        <begin position="161"/>
        <end position="162"/>
    </location>
    <ligand>
        <name>UDP-N-acetyl-alpha-D-muramoyl-L-alanyl-D-glutamate</name>
        <dbReference type="ChEBI" id="CHEBI:83900"/>
    </ligand>
</feature>
<evidence type="ECO:0000256" key="5">
    <source>
        <dbReference type="ARBA" id="ARBA00023306"/>
    </source>
</evidence>
<evidence type="ECO:0000256" key="3">
    <source>
        <dbReference type="ARBA" id="ARBA00022960"/>
    </source>
</evidence>
<feature type="domain" description="Mur ligase N-terminal catalytic" evidence="15">
    <location>
        <begin position="27"/>
        <end position="107"/>
    </location>
</feature>
<feature type="domain" description="Mur ligase C-terminal" evidence="16">
    <location>
        <begin position="341"/>
        <end position="467"/>
    </location>
</feature>
<dbReference type="InterPro" id="IPR036565">
    <property type="entry name" value="Mur-like_cat_sf"/>
</dbReference>
<keyword evidence="19" id="KW-1185">Reference proteome</keyword>
<keyword evidence="13" id="KW-0460">Magnesium</keyword>
<comment type="cofactor">
    <cofactor evidence="13">
        <name>Mg(2+)</name>
        <dbReference type="ChEBI" id="CHEBI:18420"/>
    </cofactor>
</comment>
<evidence type="ECO:0000256" key="7">
    <source>
        <dbReference type="ARBA" id="ARBA00050251"/>
    </source>
</evidence>
<evidence type="ECO:0000313" key="18">
    <source>
        <dbReference type="EMBL" id="KEY91122.1"/>
    </source>
</evidence>
<feature type="binding site" evidence="13">
    <location>
        <position position="390"/>
    </location>
    <ligand>
        <name>meso-2,6-diaminopimelate</name>
        <dbReference type="ChEBI" id="CHEBI:57791"/>
    </ligand>
</feature>
<feature type="binding site" evidence="13">
    <location>
        <begin position="414"/>
        <end position="417"/>
    </location>
    <ligand>
        <name>meso-2,6-diaminopimelate</name>
        <dbReference type="ChEBI" id="CHEBI:57791"/>
    </ligand>
</feature>
<comment type="similarity">
    <text evidence="1 13">Belongs to the MurCDEF family. MurE subfamily.</text>
</comment>
<feature type="binding site" evidence="13">
    <location>
        <position position="465"/>
    </location>
    <ligand>
        <name>meso-2,6-diaminopimelate</name>
        <dbReference type="ChEBI" id="CHEBI:57791"/>
    </ligand>
</feature>
<organism evidence="18 19">
    <name type="scientific">Candidatus Photodesmus blepharonis</name>
    <dbReference type="NCBI Taxonomy" id="1179155"/>
    <lineage>
        <taxon>Bacteria</taxon>
        <taxon>Pseudomonadati</taxon>
        <taxon>Pseudomonadota</taxon>
        <taxon>Gammaproteobacteria</taxon>
        <taxon>Vibrionales</taxon>
        <taxon>Vibrionaceae</taxon>
        <taxon>Candidatus Photodesmus</taxon>
    </lineage>
</organism>
<evidence type="ECO:0000313" key="19">
    <source>
        <dbReference type="Proteomes" id="UP000053784"/>
    </source>
</evidence>
<keyword evidence="5 13" id="KW-0131">Cell cycle</keyword>
<dbReference type="SUPFAM" id="SSF53623">
    <property type="entry name" value="MurD-like peptide ligases, catalytic domain"/>
    <property type="match status" value="1"/>
</dbReference>
<keyword evidence="2 13" id="KW-0132">Cell division</keyword>
<dbReference type="AlphaFoldDB" id="A0A084CMU3"/>
<dbReference type="OrthoDB" id="9800958at2"/>
<dbReference type="Gene3D" id="3.90.190.20">
    <property type="entry name" value="Mur ligase, C-terminal domain"/>
    <property type="match status" value="1"/>
</dbReference>
<dbReference type="GO" id="GO:0009252">
    <property type="term" value="P:peptidoglycan biosynthetic process"/>
    <property type="evidence" value="ECO:0007669"/>
    <property type="project" value="UniProtKB-UniRule"/>
</dbReference>
<feature type="short sequence motif" description="Meso-diaminopimelate recognition motif" evidence="13">
    <location>
        <begin position="414"/>
        <end position="417"/>
    </location>
</feature>
<protein>
    <recommendedName>
        <fullName evidence="9 13">UDP-N-acetylmuramoyl-L-alanyl-D-glutamate--2,6-diaminopimelate ligase</fullName>
        <ecNumber evidence="8 13">6.3.2.13</ecNumber>
    </recommendedName>
    <alternativeName>
        <fullName evidence="10 13">Meso-A2pm-adding enzyme</fullName>
    </alternativeName>
    <alternativeName>
        <fullName evidence="11 13">Meso-diaminopimelate-adding enzyme</fullName>
    </alternativeName>
    <alternativeName>
        <fullName evidence="12 13">UDP-MurNAc-L-Ala-D-Glu:meso-diaminopimelate ligase</fullName>
    </alternativeName>
    <alternativeName>
        <fullName evidence="13">UDP-MurNAc-tripeptide synthetase</fullName>
    </alternativeName>
    <alternativeName>
        <fullName evidence="13">UDP-N-acetylmuramyl-tripeptide synthetase</fullName>
    </alternativeName>
</protein>
<evidence type="ECO:0000256" key="6">
    <source>
        <dbReference type="ARBA" id="ARBA00023316"/>
    </source>
</evidence>
<evidence type="ECO:0000256" key="9">
    <source>
        <dbReference type="ARBA" id="ARBA00072883"/>
    </source>
</evidence>
<dbReference type="NCBIfam" id="NF001123">
    <property type="entry name" value="PRK00139.1-1"/>
    <property type="match status" value="1"/>
</dbReference>
<dbReference type="InterPro" id="IPR004101">
    <property type="entry name" value="Mur_ligase_C"/>
</dbReference>
<dbReference type="GO" id="GO:0008360">
    <property type="term" value="P:regulation of cell shape"/>
    <property type="evidence" value="ECO:0007669"/>
    <property type="project" value="UniProtKB-KW"/>
</dbReference>
<keyword evidence="3 13" id="KW-0133">Cell shape</keyword>
<comment type="subcellular location">
    <subcellularLocation>
        <location evidence="13 14">Cytoplasm</location>
    </subcellularLocation>
</comment>
<dbReference type="Pfam" id="PF02875">
    <property type="entry name" value="Mur_ligase_C"/>
    <property type="match status" value="1"/>
</dbReference>
<comment type="function">
    <text evidence="13">Catalyzes the addition of meso-diaminopimelic acid to the nucleotide precursor UDP-N-acetylmuramoyl-L-alanyl-D-glutamate (UMAG) in the biosynthesis of bacterial cell-wall peptidoglycan.</text>
</comment>
<dbReference type="InterPro" id="IPR036615">
    <property type="entry name" value="Mur_ligase_C_dom_sf"/>
</dbReference>
<dbReference type="NCBIfam" id="TIGR01085">
    <property type="entry name" value="murE"/>
    <property type="match status" value="1"/>
</dbReference>
<evidence type="ECO:0000259" key="15">
    <source>
        <dbReference type="Pfam" id="PF01225"/>
    </source>
</evidence>
<comment type="pathway">
    <text evidence="13 14">Cell wall biogenesis; peptidoglycan biosynthesis.</text>
</comment>
<dbReference type="GO" id="GO:0005524">
    <property type="term" value="F:ATP binding"/>
    <property type="evidence" value="ECO:0007669"/>
    <property type="project" value="UniProtKB-UniRule"/>
</dbReference>
<comment type="catalytic activity">
    <reaction evidence="7 13">
        <text>UDP-N-acetyl-alpha-D-muramoyl-L-alanyl-D-glutamate + meso-2,6-diaminopimelate + ATP = UDP-N-acetyl-alpha-D-muramoyl-L-alanyl-gamma-D-glutamyl-meso-2,6-diaminopimelate + ADP + phosphate + H(+)</text>
        <dbReference type="Rhea" id="RHEA:23676"/>
        <dbReference type="ChEBI" id="CHEBI:15378"/>
        <dbReference type="ChEBI" id="CHEBI:30616"/>
        <dbReference type="ChEBI" id="CHEBI:43474"/>
        <dbReference type="ChEBI" id="CHEBI:57791"/>
        <dbReference type="ChEBI" id="CHEBI:83900"/>
        <dbReference type="ChEBI" id="CHEBI:83905"/>
        <dbReference type="ChEBI" id="CHEBI:456216"/>
        <dbReference type="EC" id="6.3.2.13"/>
    </reaction>
</comment>
<comment type="caution">
    <text evidence="18">The sequence shown here is derived from an EMBL/GenBank/DDBJ whole genome shotgun (WGS) entry which is preliminary data.</text>
</comment>
<feature type="domain" description="Mur ligase central" evidence="17">
    <location>
        <begin position="117"/>
        <end position="318"/>
    </location>
</feature>
<accession>A0A084CMU3</accession>
<dbReference type="NCBIfam" id="NF001126">
    <property type="entry name" value="PRK00139.1-4"/>
    <property type="match status" value="1"/>
</dbReference>
<dbReference type="EMBL" id="JGVK01000027">
    <property type="protein sequence ID" value="KEY91122.1"/>
    <property type="molecule type" value="Genomic_DNA"/>
</dbReference>
<evidence type="ECO:0000256" key="13">
    <source>
        <dbReference type="HAMAP-Rule" id="MF_00208"/>
    </source>
</evidence>
<reference evidence="18 19" key="1">
    <citation type="submission" date="2014-03" db="EMBL/GenBank/DDBJ databases">
        <title>Selection and divergence in the genomes of co-occurring obligate luminous symbionts with specific hosts.</title>
        <authorList>
            <person name="Hendry T.A."/>
            <person name="de Wet J.R."/>
            <person name="Dunlap P.V."/>
        </authorList>
    </citation>
    <scope>NUCLEOTIDE SEQUENCE [LARGE SCALE GENOMIC DNA]</scope>
    <source>
        <strain evidence="18 19">Ppalp.1</strain>
    </source>
</reference>